<dbReference type="GO" id="GO:0009103">
    <property type="term" value="P:lipopolysaccharide biosynthetic process"/>
    <property type="evidence" value="ECO:0007669"/>
    <property type="project" value="TreeGrafter"/>
</dbReference>
<accession>A0A975GFT0</accession>
<dbReference type="GO" id="GO:0016757">
    <property type="term" value="F:glycosyltransferase activity"/>
    <property type="evidence" value="ECO:0007669"/>
    <property type="project" value="InterPro"/>
</dbReference>
<dbReference type="InterPro" id="IPR028098">
    <property type="entry name" value="Glyco_trans_4-like_N"/>
</dbReference>
<evidence type="ECO:0000259" key="2">
    <source>
        <dbReference type="Pfam" id="PF00534"/>
    </source>
</evidence>
<name>A0A975GFT0_9BACT</name>
<dbReference type="Gene3D" id="3.40.50.2000">
    <property type="entry name" value="Glycogen Phosphorylase B"/>
    <property type="match status" value="2"/>
</dbReference>
<dbReference type="Proteomes" id="UP000663720">
    <property type="component" value="Chromosome"/>
</dbReference>
<organism evidence="4 5">
    <name type="scientific">Desulfonema limicola</name>
    <dbReference type="NCBI Taxonomy" id="45656"/>
    <lineage>
        <taxon>Bacteria</taxon>
        <taxon>Pseudomonadati</taxon>
        <taxon>Thermodesulfobacteriota</taxon>
        <taxon>Desulfobacteria</taxon>
        <taxon>Desulfobacterales</taxon>
        <taxon>Desulfococcaceae</taxon>
        <taxon>Desulfonema</taxon>
    </lineage>
</organism>
<dbReference type="EMBL" id="CP061799">
    <property type="protein sequence ID" value="QTA79485.1"/>
    <property type="molecule type" value="Genomic_DNA"/>
</dbReference>
<reference evidence="4" key="1">
    <citation type="journal article" date="2021" name="Microb. Physiol.">
        <title>Proteogenomic Insights into the Physiology of Marine, Sulfate-Reducing, Filamentous Desulfonema limicola and Desulfonema magnum.</title>
        <authorList>
            <person name="Schnaars V."/>
            <person name="Wohlbrand L."/>
            <person name="Scheve S."/>
            <person name="Hinrichs C."/>
            <person name="Reinhardt R."/>
            <person name="Rabus R."/>
        </authorList>
    </citation>
    <scope>NUCLEOTIDE SEQUENCE</scope>
    <source>
        <strain evidence="4">5ac10</strain>
    </source>
</reference>
<protein>
    <submittedName>
        <fullName evidence="4">Glycosyltransferase, family I</fullName>
    </submittedName>
</protein>
<dbReference type="KEGG" id="dli:dnl_17560"/>
<sequence length="396" mass="45159">MKILFLSDVPMKDPSSGSERVLYEQAAGFFHKGFEVYAITRSNGSPGLILRNTGGVYEACYNAPVDKIFVFLSSLIKFPVKLYRQFTGTMLFNLIICHQPFTCAVLLLLADIRKIPILYVFHSPSHEEYLLLNHGKKRFLNFCHIHARRFIEAFCMKKAFKIITLSSYMKKKAGIIHKIPEHKIIVNPGGVDLEYFQLTLDQEKLKHKLNFPGSKIHLLTIRNLEPRMGLDNLLKAVFILKQKLDIYLVIGGQGSQRKILENMINDLDLKEQVVMPGYLPPRLLPDYYGASDFFILPTLNLEGFGLVTIESMACGTPVLGTPVGGTKEILSGFNKQFIFKDSSPESMVMGIEKNIEQYMKDKKAYGMLRYQCRKYAVENYSWERHVNLLAGIVNKN</sequence>
<dbReference type="AlphaFoldDB" id="A0A975GFT0"/>
<dbReference type="RefSeq" id="WP_207691235.1">
    <property type="nucleotide sequence ID" value="NZ_CP061799.1"/>
</dbReference>
<gene>
    <name evidence="4" type="ORF">dnl_17560</name>
</gene>
<dbReference type="SUPFAM" id="SSF53756">
    <property type="entry name" value="UDP-Glycosyltransferase/glycogen phosphorylase"/>
    <property type="match status" value="1"/>
</dbReference>
<dbReference type="CDD" id="cd03801">
    <property type="entry name" value="GT4_PimA-like"/>
    <property type="match status" value="1"/>
</dbReference>
<evidence type="ECO:0000259" key="3">
    <source>
        <dbReference type="Pfam" id="PF13439"/>
    </source>
</evidence>
<dbReference type="Pfam" id="PF00534">
    <property type="entry name" value="Glycos_transf_1"/>
    <property type="match status" value="1"/>
</dbReference>
<feature type="domain" description="Glycosyltransferase subfamily 4-like N-terminal" evidence="3">
    <location>
        <begin position="16"/>
        <end position="194"/>
    </location>
</feature>
<evidence type="ECO:0000256" key="1">
    <source>
        <dbReference type="ARBA" id="ARBA00022679"/>
    </source>
</evidence>
<evidence type="ECO:0000313" key="5">
    <source>
        <dbReference type="Proteomes" id="UP000663720"/>
    </source>
</evidence>
<feature type="domain" description="Glycosyl transferase family 1" evidence="2">
    <location>
        <begin position="201"/>
        <end position="360"/>
    </location>
</feature>
<dbReference type="PANTHER" id="PTHR46401">
    <property type="entry name" value="GLYCOSYLTRANSFERASE WBBK-RELATED"/>
    <property type="match status" value="1"/>
</dbReference>
<dbReference type="Pfam" id="PF13439">
    <property type="entry name" value="Glyco_transf_4"/>
    <property type="match status" value="1"/>
</dbReference>
<keyword evidence="5" id="KW-1185">Reference proteome</keyword>
<proteinExistence type="predicted"/>
<dbReference type="InterPro" id="IPR001296">
    <property type="entry name" value="Glyco_trans_1"/>
</dbReference>
<dbReference type="PANTHER" id="PTHR46401:SF2">
    <property type="entry name" value="GLYCOSYLTRANSFERASE WBBK-RELATED"/>
    <property type="match status" value="1"/>
</dbReference>
<evidence type="ECO:0000313" key="4">
    <source>
        <dbReference type="EMBL" id="QTA79485.1"/>
    </source>
</evidence>
<keyword evidence="1" id="KW-0808">Transferase</keyword>